<evidence type="ECO:0000259" key="11">
    <source>
        <dbReference type="Pfam" id="PF24836"/>
    </source>
</evidence>
<feature type="domain" description="Na(+)-translocating NADH-quinone reductase subunit A C-terminal" evidence="10">
    <location>
        <begin position="262"/>
        <end position="310"/>
    </location>
</feature>
<dbReference type="Pfam" id="PF11973">
    <property type="entry name" value="NQRA_SLBB"/>
    <property type="match status" value="1"/>
</dbReference>
<dbReference type="InterPro" id="IPR056147">
    <property type="entry name" value="NQRA_N"/>
</dbReference>
<dbReference type="NCBIfam" id="TIGR01936">
    <property type="entry name" value="nqrA"/>
    <property type="match status" value="1"/>
</dbReference>
<keyword evidence="1 8" id="KW-0813">Transport</keyword>
<evidence type="ECO:0000256" key="4">
    <source>
        <dbReference type="ARBA" id="ARBA00023053"/>
    </source>
</evidence>
<keyword evidence="13" id="KW-1185">Reference proteome</keyword>
<evidence type="ECO:0000313" key="13">
    <source>
        <dbReference type="Proteomes" id="UP001595555"/>
    </source>
</evidence>
<proteinExistence type="inferred from homology"/>
<organism evidence="12 13">
    <name type="scientific">Cellvibrio fontiphilus</name>
    <dbReference type="NCBI Taxonomy" id="1815559"/>
    <lineage>
        <taxon>Bacteria</taxon>
        <taxon>Pseudomonadati</taxon>
        <taxon>Pseudomonadota</taxon>
        <taxon>Gammaproteobacteria</taxon>
        <taxon>Cellvibrionales</taxon>
        <taxon>Cellvibrionaceae</taxon>
        <taxon>Cellvibrio</taxon>
    </lineage>
</organism>
<keyword evidence="5 8" id="KW-0406">Ion transport</keyword>
<dbReference type="RefSeq" id="WP_378120755.1">
    <property type="nucleotide sequence ID" value="NZ_JBHRTF010000006.1"/>
</dbReference>
<evidence type="ECO:0000256" key="7">
    <source>
        <dbReference type="ARBA" id="ARBA00023201"/>
    </source>
</evidence>
<dbReference type="Proteomes" id="UP001595555">
    <property type="component" value="Unassembled WGS sequence"/>
</dbReference>
<accession>A0ABV7FH60</accession>
<dbReference type="InterPro" id="IPR022615">
    <property type="entry name" value="NqrA_C_domain"/>
</dbReference>
<evidence type="ECO:0000256" key="2">
    <source>
        <dbReference type="ARBA" id="ARBA00022967"/>
    </source>
</evidence>
<evidence type="ECO:0000256" key="8">
    <source>
        <dbReference type="HAMAP-Rule" id="MF_00425"/>
    </source>
</evidence>
<dbReference type="HAMAP" id="MF_00425">
    <property type="entry name" value="NqrA"/>
    <property type="match status" value="1"/>
</dbReference>
<comment type="caution">
    <text evidence="12">The sequence shown here is derived from an EMBL/GenBank/DDBJ whole genome shotgun (WGS) entry which is preliminary data.</text>
</comment>
<comment type="function">
    <text evidence="8">NQR complex catalyzes the reduction of ubiquinone-1 to ubiquinol by two successive reactions, coupled with the transport of Na(+) ions from the cytoplasm to the periplasm. NqrA to NqrE are probably involved in the second step, the conversion of ubisemiquinone to ubiquinol.</text>
</comment>
<dbReference type="Pfam" id="PF24836">
    <property type="entry name" value="NQRA_2nd"/>
    <property type="match status" value="1"/>
</dbReference>
<dbReference type="EC" id="7.2.1.1" evidence="8"/>
<protein>
    <recommendedName>
        <fullName evidence="8">Na(+)-translocating NADH-quinone reductase subunit A</fullName>
        <shortName evidence="8">Na(+)-NQR subunit A</shortName>
        <shortName evidence="8">Na(+)-translocating NQR subunit A</shortName>
        <ecNumber evidence="8">7.2.1.1</ecNumber>
    </recommendedName>
    <alternativeName>
        <fullName evidence="8">NQR complex subunit A</fullName>
    </alternativeName>
    <alternativeName>
        <fullName evidence="8">NQR-1 subunit A</fullName>
    </alternativeName>
</protein>
<dbReference type="EMBL" id="JBHRTF010000006">
    <property type="protein sequence ID" value="MFC3116954.1"/>
    <property type="molecule type" value="Genomic_DNA"/>
</dbReference>
<name>A0ABV7FH60_9GAMM</name>
<dbReference type="Pfam" id="PF05896">
    <property type="entry name" value="NQRA_N"/>
    <property type="match status" value="1"/>
</dbReference>
<feature type="domain" description="NqrA second alpha/beta" evidence="11">
    <location>
        <begin position="113"/>
        <end position="257"/>
    </location>
</feature>
<dbReference type="InterPro" id="IPR056148">
    <property type="entry name" value="NQRA_2nd"/>
</dbReference>
<dbReference type="PANTHER" id="PTHR37839">
    <property type="entry name" value="NA(+)-TRANSLOCATING NADH-QUINONE REDUCTASE SUBUNIT A"/>
    <property type="match status" value="1"/>
</dbReference>
<evidence type="ECO:0000256" key="6">
    <source>
        <dbReference type="ARBA" id="ARBA00023075"/>
    </source>
</evidence>
<comment type="subunit">
    <text evidence="8">Composed of six subunits; NqrA, NqrB, NqrC, NqrD, NqrE and NqrF.</text>
</comment>
<keyword evidence="3 8" id="KW-0520">NAD</keyword>
<evidence type="ECO:0000259" key="9">
    <source>
        <dbReference type="Pfam" id="PF05896"/>
    </source>
</evidence>
<keyword evidence="7 8" id="KW-0739">Sodium transport</keyword>
<keyword evidence="6 8" id="KW-0830">Ubiquinone</keyword>
<dbReference type="InterPro" id="IPR008703">
    <property type="entry name" value="NqrA"/>
</dbReference>
<comment type="similarity">
    <text evidence="8">Belongs to the NqrA family.</text>
</comment>
<evidence type="ECO:0000256" key="5">
    <source>
        <dbReference type="ARBA" id="ARBA00023065"/>
    </source>
</evidence>
<keyword evidence="2 8" id="KW-1278">Translocase</keyword>
<feature type="domain" description="NqrA N-terminal barrel-sandwich hybrid" evidence="9">
    <location>
        <begin position="2"/>
        <end position="95"/>
    </location>
</feature>
<reference evidence="13" key="1">
    <citation type="journal article" date="2019" name="Int. J. Syst. Evol. Microbiol.">
        <title>The Global Catalogue of Microorganisms (GCM) 10K type strain sequencing project: providing services to taxonomists for standard genome sequencing and annotation.</title>
        <authorList>
            <consortium name="The Broad Institute Genomics Platform"/>
            <consortium name="The Broad Institute Genome Sequencing Center for Infectious Disease"/>
            <person name="Wu L."/>
            <person name="Ma J."/>
        </authorList>
    </citation>
    <scope>NUCLEOTIDE SEQUENCE [LARGE SCALE GENOMIC DNA]</scope>
    <source>
        <strain evidence="13">KCTC 52237</strain>
    </source>
</reference>
<comment type="catalytic activity">
    <reaction evidence="8">
        <text>a ubiquinone + n Na(+)(in) + NADH + H(+) = a ubiquinol + n Na(+)(out) + NAD(+)</text>
        <dbReference type="Rhea" id="RHEA:47748"/>
        <dbReference type="Rhea" id="RHEA-COMP:9565"/>
        <dbReference type="Rhea" id="RHEA-COMP:9566"/>
        <dbReference type="ChEBI" id="CHEBI:15378"/>
        <dbReference type="ChEBI" id="CHEBI:16389"/>
        <dbReference type="ChEBI" id="CHEBI:17976"/>
        <dbReference type="ChEBI" id="CHEBI:29101"/>
        <dbReference type="ChEBI" id="CHEBI:57540"/>
        <dbReference type="ChEBI" id="CHEBI:57945"/>
        <dbReference type="EC" id="7.2.1.1"/>
    </reaction>
</comment>
<dbReference type="NCBIfam" id="NF003759">
    <property type="entry name" value="PRK05352.1-2"/>
    <property type="match status" value="1"/>
</dbReference>
<evidence type="ECO:0000256" key="1">
    <source>
        <dbReference type="ARBA" id="ARBA00022448"/>
    </source>
</evidence>
<evidence type="ECO:0000259" key="10">
    <source>
        <dbReference type="Pfam" id="PF11973"/>
    </source>
</evidence>
<sequence>MIKIRRGLDLPITGSPNQSIEDGPQVRQVALIGFDYHGMKPTMAVQVGDKVKLGQELFSDKKTPGVIYTSPAAGTVTAINRGDQRVFHSIVIDVDGSEAVEFAKYPVSELANLSRESVQNNLVQSGLWTALRTRPYSKAPALDSKPSSIFVQAIDTNPLAADPAVVIAAKKDAFANGLTLIARLTQGKVFVCQAPGVELPKGQGANITAETFAGVHPAGNPGTHIHFLDPVNARKTVWTIGYQDVIAIGELFVTGQLNTERVVALAGPQVERPRLIRTRLGADLSALVEGQLKSGENRVISGSVFGGRRSHGSLTFLGRFHTQVSVLLEGREREMLHYLRAGTNKFSVMGIYLSKLFGGKKFAFTTSTNGSERAMVPVGSYEKVMPLDILPTQLLRSLIVGDTETAQKLGCLELDEEDLALCTFVCPGKYEYGPILRNNLTRIEQEG</sequence>
<evidence type="ECO:0000313" key="12">
    <source>
        <dbReference type="EMBL" id="MFC3116954.1"/>
    </source>
</evidence>
<keyword evidence="4 8" id="KW-0915">Sodium</keyword>
<dbReference type="PANTHER" id="PTHR37839:SF1">
    <property type="entry name" value="NA(+)-TRANSLOCATING NADH-QUINONE REDUCTASE SUBUNIT A"/>
    <property type="match status" value="1"/>
</dbReference>
<gene>
    <name evidence="8" type="primary">nqrA</name>
    <name evidence="12" type="ORF">ACFODX_15405</name>
</gene>
<evidence type="ECO:0000256" key="3">
    <source>
        <dbReference type="ARBA" id="ARBA00023027"/>
    </source>
</evidence>